<organism evidence="5 6">
    <name type="scientific">Clostridium estertheticum subsp. estertheticum</name>
    <dbReference type="NCBI Taxonomy" id="1552"/>
    <lineage>
        <taxon>Bacteria</taxon>
        <taxon>Bacillati</taxon>
        <taxon>Bacillota</taxon>
        <taxon>Clostridia</taxon>
        <taxon>Eubacteriales</taxon>
        <taxon>Clostridiaceae</taxon>
        <taxon>Clostridium</taxon>
    </lineage>
</organism>
<gene>
    <name evidence="5" type="ORF">A7L45_07225</name>
</gene>
<dbReference type="PANTHER" id="PTHR42756">
    <property type="entry name" value="TRANSCRIPTIONAL REGULATOR, MARR"/>
    <property type="match status" value="1"/>
</dbReference>
<dbReference type="PANTHER" id="PTHR42756:SF1">
    <property type="entry name" value="TRANSCRIPTIONAL REPRESSOR OF EMRAB OPERON"/>
    <property type="match status" value="1"/>
</dbReference>
<dbReference type="KEGG" id="ceu:A7L45_07225"/>
<dbReference type="STRING" id="1552.A7L45_07225"/>
<dbReference type="PRINTS" id="PR00598">
    <property type="entry name" value="HTHMARR"/>
</dbReference>
<dbReference type="PROSITE" id="PS50995">
    <property type="entry name" value="HTH_MARR_2"/>
    <property type="match status" value="1"/>
</dbReference>
<dbReference type="SUPFAM" id="SSF46785">
    <property type="entry name" value="Winged helix' DNA-binding domain"/>
    <property type="match status" value="1"/>
</dbReference>
<dbReference type="EMBL" id="CP015756">
    <property type="protein sequence ID" value="APC39876.1"/>
    <property type="molecule type" value="Genomic_DNA"/>
</dbReference>
<keyword evidence="1" id="KW-0805">Transcription regulation</keyword>
<evidence type="ECO:0000256" key="1">
    <source>
        <dbReference type="ARBA" id="ARBA00023015"/>
    </source>
</evidence>
<dbReference type="RefSeq" id="WP_071612170.1">
    <property type="nucleotide sequence ID" value="NZ_CP015756.1"/>
</dbReference>
<proteinExistence type="predicted"/>
<dbReference type="InterPro" id="IPR036388">
    <property type="entry name" value="WH-like_DNA-bd_sf"/>
</dbReference>
<keyword evidence="2" id="KW-0238">DNA-binding</keyword>
<accession>A0A1J0GET2</accession>
<dbReference type="OrthoDB" id="165131at2"/>
<keyword evidence="6" id="KW-1185">Reference proteome</keyword>
<evidence type="ECO:0000313" key="5">
    <source>
        <dbReference type="EMBL" id="APC39876.1"/>
    </source>
</evidence>
<dbReference type="AlphaFoldDB" id="A0A1J0GET2"/>
<dbReference type="GO" id="GO:0003700">
    <property type="term" value="F:DNA-binding transcription factor activity"/>
    <property type="evidence" value="ECO:0007669"/>
    <property type="project" value="InterPro"/>
</dbReference>
<evidence type="ECO:0000256" key="3">
    <source>
        <dbReference type="ARBA" id="ARBA00023163"/>
    </source>
</evidence>
<dbReference type="InterPro" id="IPR036390">
    <property type="entry name" value="WH_DNA-bd_sf"/>
</dbReference>
<sequence length="148" mass="16939">MCSLISYDNKYSKSCTCGNLRKTTRTITQFYDKMLQPTGLRSTQCLLLMDIYYNQNISVTNLSNILLMDQSTVTRNVELLRKNGYIDIKKEEQDSRKKCITITDKGLKTLDLSVPIFASAQSTIEDGIGKERIKELLKTLKDIEKLVK</sequence>
<name>A0A1J0GET2_9CLOT</name>
<evidence type="ECO:0000256" key="2">
    <source>
        <dbReference type="ARBA" id="ARBA00023125"/>
    </source>
</evidence>
<dbReference type="SMART" id="SM00347">
    <property type="entry name" value="HTH_MARR"/>
    <property type="match status" value="1"/>
</dbReference>
<dbReference type="InterPro" id="IPR000835">
    <property type="entry name" value="HTH_MarR-typ"/>
</dbReference>
<evidence type="ECO:0000313" key="6">
    <source>
        <dbReference type="Proteomes" id="UP000182569"/>
    </source>
</evidence>
<feature type="domain" description="HTH marR-type" evidence="4">
    <location>
        <begin position="13"/>
        <end position="145"/>
    </location>
</feature>
<protein>
    <submittedName>
        <fullName evidence="5">MarR family transcriptional regulator</fullName>
    </submittedName>
</protein>
<dbReference type="Proteomes" id="UP000182569">
    <property type="component" value="Chromosome"/>
</dbReference>
<dbReference type="Pfam" id="PF01047">
    <property type="entry name" value="MarR"/>
    <property type="match status" value="1"/>
</dbReference>
<evidence type="ECO:0000259" key="4">
    <source>
        <dbReference type="PROSITE" id="PS50995"/>
    </source>
</evidence>
<dbReference type="Gene3D" id="1.10.10.10">
    <property type="entry name" value="Winged helix-like DNA-binding domain superfamily/Winged helix DNA-binding domain"/>
    <property type="match status" value="1"/>
</dbReference>
<reference evidence="6" key="1">
    <citation type="journal article" date="2016" name="Front. Microbiol.">
        <title>Complete Genome Sequence of Clostridium estertheticum DSM 8809, a Microbe Identified in Spoiled Vacuum Packed Beef.</title>
        <authorList>
            <person name="Yu Z."/>
            <person name="Gunn L."/>
            <person name="Brennan E."/>
            <person name="Reid R."/>
            <person name="Wall P.G."/>
            <person name="Gaora O.P."/>
            <person name="Hurley D."/>
            <person name="Bolton D."/>
            <person name="Fanning S."/>
        </authorList>
    </citation>
    <scope>NUCLEOTIDE SEQUENCE [LARGE SCALE GENOMIC DNA]</scope>
    <source>
        <strain evidence="6">DSM 8809</strain>
    </source>
</reference>
<dbReference type="GO" id="GO:0003677">
    <property type="term" value="F:DNA binding"/>
    <property type="evidence" value="ECO:0007669"/>
    <property type="project" value="UniProtKB-KW"/>
</dbReference>
<keyword evidence="3" id="KW-0804">Transcription</keyword>